<feature type="region of interest" description="Disordered" evidence="5">
    <location>
        <begin position="418"/>
        <end position="448"/>
    </location>
</feature>
<dbReference type="PANTHER" id="PTHR12103:SF38">
    <property type="entry name" value="5'-NUCLEOTIDASE DOMAIN-CONTAINING PROTEIN 1"/>
    <property type="match status" value="1"/>
</dbReference>
<evidence type="ECO:0000256" key="4">
    <source>
        <dbReference type="ARBA" id="ARBA00022842"/>
    </source>
</evidence>
<dbReference type="AlphaFoldDB" id="A0A7S0GWM4"/>
<dbReference type="InterPro" id="IPR023214">
    <property type="entry name" value="HAD_sf"/>
</dbReference>
<dbReference type="GO" id="GO:0008253">
    <property type="term" value="F:5'-nucleotidase activity"/>
    <property type="evidence" value="ECO:0007669"/>
    <property type="project" value="TreeGrafter"/>
</dbReference>
<dbReference type="PANTHER" id="PTHR12103">
    <property type="entry name" value="5'-NUCLEOTIDASE DOMAIN-CONTAINING"/>
    <property type="match status" value="1"/>
</dbReference>
<dbReference type="Gene3D" id="3.40.50.1000">
    <property type="entry name" value="HAD superfamily/HAD-like"/>
    <property type="match status" value="1"/>
</dbReference>
<dbReference type="SUPFAM" id="SSF56784">
    <property type="entry name" value="HAD-like"/>
    <property type="match status" value="1"/>
</dbReference>
<dbReference type="GO" id="GO:0046872">
    <property type="term" value="F:metal ion binding"/>
    <property type="evidence" value="ECO:0007669"/>
    <property type="project" value="UniProtKB-KW"/>
</dbReference>
<keyword evidence="4" id="KW-0460">Magnesium</keyword>
<dbReference type="EMBL" id="HBEM01009089">
    <property type="protein sequence ID" value="CAD8441567.1"/>
    <property type="molecule type" value="Transcribed_RNA"/>
</dbReference>
<evidence type="ECO:0000313" key="6">
    <source>
        <dbReference type="EMBL" id="CAD8441567.1"/>
    </source>
</evidence>
<keyword evidence="3" id="KW-0378">Hydrolase</keyword>
<name>A0A7S0GWM4_9EUKA</name>
<proteinExistence type="inferred from homology"/>
<sequence>MSTDPSLSSGGPSIESIQRQKWIQMEPRVKWLGFDMDHTLVQYKIPEMYRLVHQFLVSTMVSGHGYPRDVFDVPFDPGLVTKGLILDFSTGDFIQLDSEGYVAAARHGCKHILHPAEIKERYGRKPWQFYSDLKQSKRIPTFKEFLTHFDTPAQHMCSLLVDYYDSKNWKSYDFWPSVLDGFIENFTPSYFREKKGTFFPLLQKHPKKYIETRSDVRKLLVDLRKKGVRIFLVTNSHVDFANHLMEVSFGKQWRELFDLVIYYAQKGRGFFSETNDFIEIDKKNVHESTKSVTPHLGKGCGYIGGNSKEVTRLMRKRDKEEKGEGSERTQICYVGDHLHGDIVTCREHTDWKTIYVLEEISDDLSRESMPSKGFFPMFTVFPSDRPMSPDSMVEPEQRLSCLYDSKNVFSNSSLLPQSSRTFITTPPLTPPKPQNHKQSPASLPEKEDRRTYHGALALKNSDSIVASVRGLISESTTH</sequence>
<gene>
    <name evidence="6" type="ORF">LAMO00422_LOCUS6344</name>
</gene>
<comment type="similarity">
    <text evidence="1">Belongs to the 5'(3')-deoxyribonucleotidase family.</text>
</comment>
<protein>
    <recommendedName>
        <fullName evidence="7">5'-nucleotidase</fullName>
    </recommendedName>
</protein>
<dbReference type="InterPro" id="IPR008380">
    <property type="entry name" value="HAD-SF_hydro_IG_5-nucl"/>
</dbReference>
<evidence type="ECO:0000256" key="5">
    <source>
        <dbReference type="SAM" id="MobiDB-lite"/>
    </source>
</evidence>
<evidence type="ECO:0000256" key="3">
    <source>
        <dbReference type="ARBA" id="ARBA00022801"/>
    </source>
</evidence>
<accession>A0A7S0GWM4</accession>
<organism evidence="6">
    <name type="scientific">Amorphochlora amoebiformis</name>
    <dbReference type="NCBI Taxonomy" id="1561963"/>
    <lineage>
        <taxon>Eukaryota</taxon>
        <taxon>Sar</taxon>
        <taxon>Rhizaria</taxon>
        <taxon>Cercozoa</taxon>
        <taxon>Chlorarachniophyceae</taxon>
        <taxon>Amorphochlora</taxon>
    </lineage>
</organism>
<reference evidence="6" key="1">
    <citation type="submission" date="2021-01" db="EMBL/GenBank/DDBJ databases">
        <authorList>
            <person name="Corre E."/>
            <person name="Pelletier E."/>
            <person name="Niang G."/>
            <person name="Scheremetjew M."/>
            <person name="Finn R."/>
            <person name="Kale V."/>
            <person name="Holt S."/>
            <person name="Cochrane G."/>
            <person name="Meng A."/>
            <person name="Brown T."/>
            <person name="Cohen L."/>
        </authorList>
    </citation>
    <scope>NUCLEOTIDE SEQUENCE</scope>
    <source>
        <strain evidence="6">CCMP2058</strain>
    </source>
</reference>
<evidence type="ECO:0000256" key="2">
    <source>
        <dbReference type="ARBA" id="ARBA00022723"/>
    </source>
</evidence>
<evidence type="ECO:0000256" key="1">
    <source>
        <dbReference type="ARBA" id="ARBA00009589"/>
    </source>
</evidence>
<evidence type="ECO:0008006" key="7">
    <source>
        <dbReference type="Google" id="ProtNLM"/>
    </source>
</evidence>
<dbReference type="Pfam" id="PF05761">
    <property type="entry name" value="5_nucleotid"/>
    <property type="match status" value="1"/>
</dbReference>
<keyword evidence="2" id="KW-0479">Metal-binding</keyword>
<dbReference type="InterPro" id="IPR036412">
    <property type="entry name" value="HAD-like_sf"/>
</dbReference>